<name>A0A1Y0HL15_9BACT</name>
<dbReference type="AlphaFoldDB" id="A0A1Y0HL15"/>
<dbReference type="InterPro" id="IPR049492">
    <property type="entry name" value="BD-FAE-like_dom"/>
</dbReference>
<dbReference type="Gene3D" id="3.40.50.1820">
    <property type="entry name" value="alpha/beta hydrolase"/>
    <property type="match status" value="1"/>
</dbReference>
<dbReference type="InterPro" id="IPR029058">
    <property type="entry name" value="AB_hydrolase_fold"/>
</dbReference>
<dbReference type="EMBL" id="CP021416">
    <property type="protein sequence ID" value="ARU47923.1"/>
    <property type="molecule type" value="Genomic_DNA"/>
</dbReference>
<evidence type="ECO:0000259" key="2">
    <source>
        <dbReference type="Pfam" id="PF20434"/>
    </source>
</evidence>
<dbReference type="EC" id="3.1.1.1" evidence="3"/>
<sequence>MVQKIVFALLALVLFQSLHAGILRDRLGFGEEEEETKEASFSNNVRLIANVSYGTDAKERFDVYTPLHVNTNSLAPVIFMVHGGAWRIGDKKSQSVVENKVNYWVKKGYIVISTNYKLLPEAPVNEQLHDVAKALGFAQEKSASWDGDKTKFIIMGHSAGAHIIALIASSNSLYTTYSITPPIAAVFLDSAVMDTPALMSAKHMRLYDPAFGTNPVYWQSLSPYHQLTTKRMPLLAVCSTKRDDSCPQAEKFLTKAATFGTKTLLLKENMSHREINKLLGEDVTYTKTVDDFLNQSLEEVLH</sequence>
<reference evidence="4" key="1">
    <citation type="submission" date="2017-05" db="EMBL/GenBank/DDBJ databases">
        <title>Dechlorination kinetics govern the competition between two new strains of the genus Sulfurospirillum.</title>
        <authorList>
            <person name="Buttet G.F."/>
            <person name="Murray A.M."/>
            <person name="Goris T."/>
            <person name="Burion M."/>
            <person name="Lin B."/>
            <person name="Rolle M."/>
            <person name="Maillard J."/>
        </authorList>
    </citation>
    <scope>NUCLEOTIDE SEQUENCE [LARGE SCALE GENOMIC DNA]</scope>
    <source>
        <strain evidence="4">SL2-1</strain>
    </source>
</reference>
<dbReference type="KEGG" id="suls:Sdiek1_0755"/>
<dbReference type="Pfam" id="PF20434">
    <property type="entry name" value="BD-FAE"/>
    <property type="match status" value="1"/>
</dbReference>
<dbReference type="Proteomes" id="UP000196005">
    <property type="component" value="Chromosome"/>
</dbReference>
<evidence type="ECO:0000313" key="3">
    <source>
        <dbReference type="EMBL" id="ARU47923.1"/>
    </source>
</evidence>
<evidence type="ECO:0000256" key="1">
    <source>
        <dbReference type="ARBA" id="ARBA00022801"/>
    </source>
</evidence>
<proteinExistence type="predicted"/>
<dbReference type="OrthoDB" id="9775851at2"/>
<organism evidence="3 4">
    <name type="scientific">Sulfurospirillum diekertiae</name>
    <dbReference type="NCBI Taxonomy" id="1854492"/>
    <lineage>
        <taxon>Bacteria</taxon>
        <taxon>Pseudomonadati</taxon>
        <taxon>Campylobacterota</taxon>
        <taxon>Epsilonproteobacteria</taxon>
        <taxon>Campylobacterales</taxon>
        <taxon>Sulfurospirillaceae</taxon>
        <taxon>Sulfurospirillum</taxon>
    </lineage>
</organism>
<protein>
    <submittedName>
        <fullName evidence="3">Carboxylesterase NlhH</fullName>
        <ecNumber evidence="3">3.1.1.1</ecNumber>
    </submittedName>
</protein>
<evidence type="ECO:0000313" key="4">
    <source>
        <dbReference type="Proteomes" id="UP000196005"/>
    </source>
</evidence>
<keyword evidence="1 3" id="KW-0378">Hydrolase</keyword>
<dbReference type="InterPro" id="IPR050300">
    <property type="entry name" value="GDXG_lipolytic_enzyme"/>
</dbReference>
<dbReference type="PANTHER" id="PTHR48081">
    <property type="entry name" value="AB HYDROLASE SUPERFAMILY PROTEIN C4A8.06C"/>
    <property type="match status" value="1"/>
</dbReference>
<dbReference type="RefSeq" id="WP_087437952.1">
    <property type="nucleotide sequence ID" value="NZ_CP021416.1"/>
</dbReference>
<keyword evidence="4" id="KW-1185">Reference proteome</keyword>
<dbReference type="GO" id="GO:0106435">
    <property type="term" value="F:carboxylesterase activity"/>
    <property type="evidence" value="ECO:0007669"/>
    <property type="project" value="UniProtKB-EC"/>
</dbReference>
<feature type="domain" description="BD-FAE-like" evidence="2">
    <location>
        <begin position="62"/>
        <end position="172"/>
    </location>
</feature>
<dbReference type="PANTHER" id="PTHR48081:SF33">
    <property type="entry name" value="KYNURENINE FORMAMIDASE"/>
    <property type="match status" value="1"/>
</dbReference>
<accession>A0A1Y0HL15</accession>
<dbReference type="SUPFAM" id="SSF53474">
    <property type="entry name" value="alpha/beta-Hydrolases"/>
    <property type="match status" value="1"/>
</dbReference>
<gene>
    <name evidence="3" type="ORF">Sdiek1_0755</name>
</gene>